<name>A0A1G9K242_9BACT</name>
<dbReference type="OrthoDB" id="4480133at2"/>
<dbReference type="InterPro" id="IPR009057">
    <property type="entry name" value="Homeodomain-like_sf"/>
</dbReference>
<dbReference type="GO" id="GO:0003700">
    <property type="term" value="F:DNA-binding transcription factor activity"/>
    <property type="evidence" value="ECO:0007669"/>
    <property type="project" value="InterPro"/>
</dbReference>
<dbReference type="InterPro" id="IPR037923">
    <property type="entry name" value="HTH-like"/>
</dbReference>
<feature type="domain" description="HTH araC/xylS-type" evidence="4">
    <location>
        <begin position="171"/>
        <end position="267"/>
    </location>
</feature>
<dbReference type="Pfam" id="PF12833">
    <property type="entry name" value="HTH_18"/>
    <property type="match status" value="1"/>
</dbReference>
<dbReference type="EMBL" id="FNGS01000002">
    <property type="protein sequence ID" value="SDL43970.1"/>
    <property type="molecule type" value="Genomic_DNA"/>
</dbReference>
<dbReference type="SMART" id="SM00342">
    <property type="entry name" value="HTH_ARAC"/>
    <property type="match status" value="1"/>
</dbReference>
<dbReference type="GO" id="GO:0043565">
    <property type="term" value="F:sequence-specific DNA binding"/>
    <property type="evidence" value="ECO:0007669"/>
    <property type="project" value="InterPro"/>
</dbReference>
<evidence type="ECO:0000313" key="6">
    <source>
        <dbReference type="Proteomes" id="UP000198901"/>
    </source>
</evidence>
<evidence type="ECO:0000256" key="2">
    <source>
        <dbReference type="ARBA" id="ARBA00023125"/>
    </source>
</evidence>
<dbReference type="InterPro" id="IPR050204">
    <property type="entry name" value="AraC_XylS_family_regulators"/>
</dbReference>
<dbReference type="Pfam" id="PF22200">
    <property type="entry name" value="ExsA_N"/>
    <property type="match status" value="1"/>
</dbReference>
<gene>
    <name evidence="5" type="ORF">SAMN04488090_0853</name>
</gene>
<evidence type="ECO:0000256" key="1">
    <source>
        <dbReference type="ARBA" id="ARBA00023015"/>
    </source>
</evidence>
<dbReference type="InterPro" id="IPR054015">
    <property type="entry name" value="ExsA-like_N"/>
</dbReference>
<protein>
    <submittedName>
        <fullName evidence="5">Transcriptional regulator, AraC family</fullName>
    </submittedName>
</protein>
<dbReference type="RefSeq" id="WP_093198245.1">
    <property type="nucleotide sequence ID" value="NZ_FNGS01000002.1"/>
</dbReference>
<proteinExistence type="predicted"/>
<dbReference type="Gene3D" id="1.10.10.60">
    <property type="entry name" value="Homeodomain-like"/>
    <property type="match status" value="1"/>
</dbReference>
<dbReference type="SUPFAM" id="SSF51215">
    <property type="entry name" value="Regulatory protein AraC"/>
    <property type="match status" value="1"/>
</dbReference>
<keyword evidence="1" id="KW-0805">Transcription regulation</keyword>
<reference evidence="5 6" key="1">
    <citation type="submission" date="2016-10" db="EMBL/GenBank/DDBJ databases">
        <authorList>
            <person name="de Groot N.N."/>
        </authorList>
    </citation>
    <scope>NUCLEOTIDE SEQUENCE [LARGE SCALE GENOMIC DNA]</scope>
    <source>
        <strain evidence="5 6">DSM 21668</strain>
    </source>
</reference>
<keyword evidence="6" id="KW-1185">Reference proteome</keyword>
<keyword evidence="3" id="KW-0804">Transcription</keyword>
<dbReference type="SUPFAM" id="SSF46689">
    <property type="entry name" value="Homeodomain-like"/>
    <property type="match status" value="1"/>
</dbReference>
<evidence type="ECO:0000256" key="3">
    <source>
        <dbReference type="ARBA" id="ARBA00023163"/>
    </source>
</evidence>
<dbReference type="PANTHER" id="PTHR46796">
    <property type="entry name" value="HTH-TYPE TRANSCRIPTIONAL ACTIVATOR RHAS-RELATED"/>
    <property type="match status" value="1"/>
</dbReference>
<dbReference type="InterPro" id="IPR018060">
    <property type="entry name" value="HTH_AraC"/>
</dbReference>
<dbReference type="AlphaFoldDB" id="A0A1G9K242"/>
<keyword evidence="2" id="KW-0238">DNA-binding</keyword>
<sequence>MDFQTHYITPDVKLSRYEGRLFKTEATFDYHMLIWFISGETRIIQADAAYVFRSGDVFLIPRNQPTTVITAPTGDTPHQAVAMHLTTTRLRDFYRDKPFSAPVVAVPKVRQFAAHPLLESCLTSLLPYFQLEGIFPEEIAALKITEALTVLRRIDPGIDGILGNFEEPGKIDLVDFMEKNFAFNLPLSTFSYLTGRSLATFNRDFRKAFRTTPQRWLTHKRLELAHYQLAEKHRKPVDVYLEAGFENLSHFSFAFRRQYGYPPGSVV</sequence>
<evidence type="ECO:0000313" key="5">
    <source>
        <dbReference type="EMBL" id="SDL43970.1"/>
    </source>
</evidence>
<dbReference type="PROSITE" id="PS01124">
    <property type="entry name" value="HTH_ARAC_FAMILY_2"/>
    <property type="match status" value="1"/>
</dbReference>
<organism evidence="5 6">
    <name type="scientific">Siphonobacter aquaeclarae</name>
    <dbReference type="NCBI Taxonomy" id="563176"/>
    <lineage>
        <taxon>Bacteria</taxon>
        <taxon>Pseudomonadati</taxon>
        <taxon>Bacteroidota</taxon>
        <taxon>Cytophagia</taxon>
        <taxon>Cytophagales</taxon>
        <taxon>Cytophagaceae</taxon>
        <taxon>Siphonobacter</taxon>
    </lineage>
</organism>
<accession>A0A1G9K242</accession>
<dbReference type="Proteomes" id="UP000198901">
    <property type="component" value="Unassembled WGS sequence"/>
</dbReference>
<evidence type="ECO:0000259" key="4">
    <source>
        <dbReference type="PROSITE" id="PS01124"/>
    </source>
</evidence>
<dbReference type="STRING" id="563176.SAMN04488090_0853"/>